<feature type="compositionally biased region" description="Basic residues" evidence="1">
    <location>
        <begin position="11"/>
        <end position="20"/>
    </location>
</feature>
<gene>
    <name evidence="2" type="ORF">AVDCRST_MAG59-3388</name>
</gene>
<proteinExistence type="predicted"/>
<sequence length="41" mass="4580">PLPLRQDRRAPRLGHPRQARRPFPPRGCPDRPGDGGPSTKL</sequence>
<evidence type="ECO:0000256" key="1">
    <source>
        <dbReference type="SAM" id="MobiDB-lite"/>
    </source>
</evidence>
<protein>
    <submittedName>
        <fullName evidence="2">Uncharacterized protein</fullName>
    </submittedName>
</protein>
<reference evidence="2" key="1">
    <citation type="submission" date="2020-02" db="EMBL/GenBank/DDBJ databases">
        <authorList>
            <person name="Meier V. D."/>
        </authorList>
    </citation>
    <scope>NUCLEOTIDE SEQUENCE</scope>
    <source>
        <strain evidence="2">AVDCRST_MAG59</strain>
    </source>
</reference>
<evidence type="ECO:0000313" key="2">
    <source>
        <dbReference type="EMBL" id="CAA9569745.1"/>
    </source>
</evidence>
<dbReference type="EMBL" id="CADCWF010000245">
    <property type="protein sequence ID" value="CAA9569745.1"/>
    <property type="molecule type" value="Genomic_DNA"/>
</dbReference>
<organism evidence="2">
    <name type="scientific">uncultured Thermomicrobiales bacterium</name>
    <dbReference type="NCBI Taxonomy" id="1645740"/>
    <lineage>
        <taxon>Bacteria</taxon>
        <taxon>Pseudomonadati</taxon>
        <taxon>Thermomicrobiota</taxon>
        <taxon>Thermomicrobia</taxon>
        <taxon>Thermomicrobiales</taxon>
        <taxon>environmental samples</taxon>
    </lineage>
</organism>
<name>A0A6J4VBQ2_9BACT</name>
<feature type="non-terminal residue" evidence="2">
    <location>
        <position position="1"/>
    </location>
</feature>
<feature type="non-terminal residue" evidence="2">
    <location>
        <position position="41"/>
    </location>
</feature>
<accession>A0A6J4VBQ2</accession>
<dbReference type="AlphaFoldDB" id="A0A6J4VBQ2"/>
<feature type="compositionally biased region" description="Basic and acidic residues" evidence="1">
    <location>
        <begin position="1"/>
        <end position="10"/>
    </location>
</feature>
<feature type="region of interest" description="Disordered" evidence="1">
    <location>
        <begin position="1"/>
        <end position="41"/>
    </location>
</feature>